<comment type="caution">
    <text evidence="2">The sequence shown here is derived from an EMBL/GenBank/DDBJ whole genome shotgun (WGS) entry which is preliminary data.</text>
</comment>
<accession>A0AAV5LZ36</accession>
<dbReference type="AlphaFoldDB" id="A0AAV5LZ36"/>
<dbReference type="Proteomes" id="UP001054252">
    <property type="component" value="Unassembled WGS sequence"/>
</dbReference>
<feature type="region of interest" description="Disordered" evidence="1">
    <location>
        <begin position="1"/>
        <end position="31"/>
    </location>
</feature>
<keyword evidence="3" id="KW-1185">Reference proteome</keyword>
<protein>
    <submittedName>
        <fullName evidence="2">Uncharacterized protein</fullName>
    </submittedName>
</protein>
<name>A0AAV5LZ36_9ROSI</name>
<reference evidence="2 3" key="1">
    <citation type="journal article" date="2021" name="Commun. Biol.">
        <title>The genome of Shorea leprosula (Dipterocarpaceae) highlights the ecological relevance of drought in aseasonal tropical rainforests.</title>
        <authorList>
            <person name="Ng K.K.S."/>
            <person name="Kobayashi M.J."/>
            <person name="Fawcett J.A."/>
            <person name="Hatakeyama M."/>
            <person name="Paape T."/>
            <person name="Ng C.H."/>
            <person name="Ang C.C."/>
            <person name="Tnah L.H."/>
            <person name="Lee C.T."/>
            <person name="Nishiyama T."/>
            <person name="Sese J."/>
            <person name="O'Brien M.J."/>
            <person name="Copetti D."/>
            <person name="Mohd Noor M.I."/>
            <person name="Ong R.C."/>
            <person name="Putra M."/>
            <person name="Sireger I.Z."/>
            <person name="Indrioko S."/>
            <person name="Kosugi Y."/>
            <person name="Izuno A."/>
            <person name="Isagi Y."/>
            <person name="Lee S.L."/>
            <person name="Shimizu K.K."/>
        </authorList>
    </citation>
    <scope>NUCLEOTIDE SEQUENCE [LARGE SCALE GENOMIC DNA]</scope>
    <source>
        <strain evidence="2">214</strain>
    </source>
</reference>
<dbReference type="EMBL" id="BPVZ01000154">
    <property type="protein sequence ID" value="GKV41988.1"/>
    <property type="molecule type" value="Genomic_DNA"/>
</dbReference>
<proteinExistence type="predicted"/>
<evidence type="ECO:0000313" key="3">
    <source>
        <dbReference type="Proteomes" id="UP001054252"/>
    </source>
</evidence>
<gene>
    <name evidence="2" type="ORF">SLEP1_g49450</name>
</gene>
<evidence type="ECO:0000256" key="1">
    <source>
        <dbReference type="SAM" id="MobiDB-lite"/>
    </source>
</evidence>
<sequence length="159" mass="17349">MSSEETLSVGGSEEVGVMEHEEMSVETESSGLERIEEVIGGDEGILSNILEVEGVGGMAILKKPKKKSKTSAATENCRKKVKAQHPKLDVTTFTFRDQEGGVAEKGDSKTVDFHPKVKLRWDHDNDGRTIFPPKFDFNFVVVEEEAEVAGGAEVGENKP</sequence>
<organism evidence="2 3">
    <name type="scientific">Rubroshorea leprosula</name>
    <dbReference type="NCBI Taxonomy" id="152421"/>
    <lineage>
        <taxon>Eukaryota</taxon>
        <taxon>Viridiplantae</taxon>
        <taxon>Streptophyta</taxon>
        <taxon>Embryophyta</taxon>
        <taxon>Tracheophyta</taxon>
        <taxon>Spermatophyta</taxon>
        <taxon>Magnoliopsida</taxon>
        <taxon>eudicotyledons</taxon>
        <taxon>Gunneridae</taxon>
        <taxon>Pentapetalae</taxon>
        <taxon>rosids</taxon>
        <taxon>malvids</taxon>
        <taxon>Malvales</taxon>
        <taxon>Dipterocarpaceae</taxon>
        <taxon>Rubroshorea</taxon>
    </lineage>
</organism>
<evidence type="ECO:0000313" key="2">
    <source>
        <dbReference type="EMBL" id="GKV41988.1"/>
    </source>
</evidence>